<protein>
    <submittedName>
        <fullName evidence="2">Uncharacterized protein</fullName>
    </submittedName>
</protein>
<feature type="transmembrane region" description="Helical" evidence="1">
    <location>
        <begin position="6"/>
        <end position="29"/>
    </location>
</feature>
<accession>A0AAV6HZB1</accession>
<dbReference type="Proteomes" id="UP000823749">
    <property type="component" value="Chromosome 12"/>
</dbReference>
<reference evidence="2" key="1">
    <citation type="submission" date="2020-08" db="EMBL/GenBank/DDBJ databases">
        <title>Plant Genome Project.</title>
        <authorList>
            <person name="Zhang R.-G."/>
        </authorList>
    </citation>
    <scope>NUCLEOTIDE SEQUENCE</scope>
    <source>
        <strain evidence="2">WSP0</strain>
        <tissue evidence="2">Leaf</tissue>
    </source>
</reference>
<proteinExistence type="predicted"/>
<gene>
    <name evidence="2" type="ORF">RHGRI_034106</name>
</gene>
<evidence type="ECO:0000256" key="1">
    <source>
        <dbReference type="SAM" id="Phobius"/>
    </source>
</evidence>
<evidence type="ECO:0000313" key="2">
    <source>
        <dbReference type="EMBL" id="KAG5521768.1"/>
    </source>
</evidence>
<keyword evidence="3" id="KW-1185">Reference proteome</keyword>
<dbReference type="EMBL" id="JACTNZ010000012">
    <property type="protein sequence ID" value="KAG5521768.1"/>
    <property type="molecule type" value="Genomic_DNA"/>
</dbReference>
<sequence>MLSIITFFAAVSSVLLFSVALFWCCLYGANWVKILSSHSSFPAALIAMLSTLFNNPVFHVGDVELMSNDALRWKSGAVAE</sequence>
<keyword evidence="1" id="KW-0472">Membrane</keyword>
<organism evidence="2 3">
    <name type="scientific">Rhododendron griersonianum</name>
    <dbReference type="NCBI Taxonomy" id="479676"/>
    <lineage>
        <taxon>Eukaryota</taxon>
        <taxon>Viridiplantae</taxon>
        <taxon>Streptophyta</taxon>
        <taxon>Embryophyta</taxon>
        <taxon>Tracheophyta</taxon>
        <taxon>Spermatophyta</taxon>
        <taxon>Magnoliopsida</taxon>
        <taxon>eudicotyledons</taxon>
        <taxon>Gunneridae</taxon>
        <taxon>Pentapetalae</taxon>
        <taxon>asterids</taxon>
        <taxon>Ericales</taxon>
        <taxon>Ericaceae</taxon>
        <taxon>Ericoideae</taxon>
        <taxon>Rhodoreae</taxon>
        <taxon>Rhododendron</taxon>
    </lineage>
</organism>
<comment type="caution">
    <text evidence="2">The sequence shown here is derived from an EMBL/GenBank/DDBJ whole genome shotgun (WGS) entry which is preliminary data.</text>
</comment>
<evidence type="ECO:0000313" key="3">
    <source>
        <dbReference type="Proteomes" id="UP000823749"/>
    </source>
</evidence>
<keyword evidence="1" id="KW-0812">Transmembrane</keyword>
<keyword evidence="1" id="KW-1133">Transmembrane helix</keyword>
<dbReference type="AlphaFoldDB" id="A0AAV6HZB1"/>
<name>A0AAV6HZB1_9ERIC</name>